<keyword evidence="2" id="KW-1185">Reference proteome</keyword>
<feature type="non-terminal residue" evidence="1">
    <location>
        <position position="424"/>
    </location>
</feature>
<protein>
    <submittedName>
        <fullName evidence="1">13342_t:CDS:1</fullName>
    </submittedName>
</protein>
<accession>A0ACA9M3Q6</accession>
<organism evidence="1 2">
    <name type="scientific">Acaulospora colombiana</name>
    <dbReference type="NCBI Taxonomy" id="27376"/>
    <lineage>
        <taxon>Eukaryota</taxon>
        <taxon>Fungi</taxon>
        <taxon>Fungi incertae sedis</taxon>
        <taxon>Mucoromycota</taxon>
        <taxon>Glomeromycotina</taxon>
        <taxon>Glomeromycetes</taxon>
        <taxon>Diversisporales</taxon>
        <taxon>Acaulosporaceae</taxon>
        <taxon>Acaulospora</taxon>
    </lineage>
</organism>
<evidence type="ECO:0000313" key="1">
    <source>
        <dbReference type="EMBL" id="CAG8563889.1"/>
    </source>
</evidence>
<reference evidence="1" key="1">
    <citation type="submission" date="2021-06" db="EMBL/GenBank/DDBJ databases">
        <authorList>
            <person name="Kallberg Y."/>
            <person name="Tangrot J."/>
            <person name="Rosling A."/>
        </authorList>
    </citation>
    <scope>NUCLEOTIDE SEQUENCE</scope>
    <source>
        <strain evidence="1">CL356</strain>
    </source>
</reference>
<dbReference type="EMBL" id="CAJVPT010009688">
    <property type="protein sequence ID" value="CAG8563889.1"/>
    <property type="molecule type" value="Genomic_DNA"/>
</dbReference>
<sequence>MPDEQQLSSRFNAEDADFHLKSDDDVVFAVHRCILAMASDVFRTMLSVPQPQTPCSETSLPCVKLSEPASTLEILFQFVYPMKNPTYLNFDQYAKVLEAATKYEIESAVDALRVLLLSPRVDAHHKATPIRPALVEVDPLRAYAIATSMNWKAEAVHASHLTLRTNLHQASSSPELDEMPTKYYRWLNELHEERRTFFKRLFEEFDDEPSEYRIKQCKECGVDPIKQWWEDYIQRASTSVSARPLGDKVFDLNILFPPEDEIVDFGCGSCPPRVVPLQTLYALSKLKFKLSRKKENELAQLAGVTVQRTKATGYQTLLEKNLNNKENVIKIVREVVTQDHVGLVIGRQVISDLVKNLETKQIADDDTRRYIIQSTLDILQPRIVSYDEQVTSLRLQMADFLESDEDWTGAARVLMGIQPDVGSR</sequence>
<comment type="caution">
    <text evidence="1">The sequence shown here is derived from an EMBL/GenBank/DDBJ whole genome shotgun (WGS) entry which is preliminary data.</text>
</comment>
<gene>
    <name evidence="1" type="ORF">ACOLOM_LOCUS5338</name>
</gene>
<evidence type="ECO:0000313" key="2">
    <source>
        <dbReference type="Proteomes" id="UP000789525"/>
    </source>
</evidence>
<dbReference type="Proteomes" id="UP000789525">
    <property type="component" value="Unassembled WGS sequence"/>
</dbReference>
<proteinExistence type="predicted"/>
<name>A0ACA9M3Q6_9GLOM</name>